<dbReference type="EMBL" id="MEXR01000051">
    <property type="protein sequence ID" value="OGD08749.1"/>
    <property type="molecule type" value="Genomic_DNA"/>
</dbReference>
<reference evidence="2 3" key="1">
    <citation type="journal article" date="2016" name="Nat. Commun.">
        <title>Thousands of microbial genomes shed light on interconnected biogeochemical processes in an aquifer system.</title>
        <authorList>
            <person name="Anantharaman K."/>
            <person name="Brown C.T."/>
            <person name="Hug L.A."/>
            <person name="Sharon I."/>
            <person name="Castelle C.J."/>
            <person name="Probst A.J."/>
            <person name="Thomas B.C."/>
            <person name="Singh A."/>
            <person name="Wilkins M.J."/>
            <person name="Karaoz U."/>
            <person name="Brodie E.L."/>
            <person name="Williams K.H."/>
            <person name="Hubbard S.S."/>
            <person name="Banfield J.F."/>
        </authorList>
    </citation>
    <scope>NUCLEOTIDE SEQUENCE [LARGE SCALE GENOMIC DNA]</scope>
</reference>
<keyword evidence="1" id="KW-0472">Membrane</keyword>
<comment type="caution">
    <text evidence="2">The sequence shown here is derived from an EMBL/GenBank/DDBJ whole genome shotgun (WGS) entry which is preliminary data.</text>
</comment>
<keyword evidence="1" id="KW-1133">Transmembrane helix</keyword>
<accession>A0A1F4ZQH5</accession>
<name>A0A1F4ZQH5_9BACT</name>
<organism evidence="2 3">
    <name type="scientific">Candidatus Amesbacteria bacterium RIFOXYB1_FULL_44_23</name>
    <dbReference type="NCBI Taxonomy" id="1797263"/>
    <lineage>
        <taxon>Bacteria</taxon>
        <taxon>Candidatus Amesiibacteriota</taxon>
    </lineage>
</organism>
<feature type="transmembrane region" description="Helical" evidence="1">
    <location>
        <begin position="28"/>
        <end position="48"/>
    </location>
</feature>
<proteinExistence type="predicted"/>
<feature type="transmembrane region" description="Helical" evidence="1">
    <location>
        <begin position="60"/>
        <end position="84"/>
    </location>
</feature>
<evidence type="ECO:0000313" key="3">
    <source>
        <dbReference type="Proteomes" id="UP000176424"/>
    </source>
</evidence>
<gene>
    <name evidence="2" type="ORF">A2397_02395</name>
</gene>
<keyword evidence="1" id="KW-0812">Transmembrane</keyword>
<protein>
    <submittedName>
        <fullName evidence="2">Uncharacterized protein</fullName>
    </submittedName>
</protein>
<evidence type="ECO:0000256" key="1">
    <source>
        <dbReference type="SAM" id="Phobius"/>
    </source>
</evidence>
<evidence type="ECO:0000313" key="2">
    <source>
        <dbReference type="EMBL" id="OGD08749.1"/>
    </source>
</evidence>
<dbReference type="AlphaFoldDB" id="A0A1F4ZQH5"/>
<dbReference type="Proteomes" id="UP000176424">
    <property type="component" value="Unassembled WGS sequence"/>
</dbReference>
<sequence length="92" mass="9867">MEEKPARQILESAKNSLMPSFENQGKNTCITCGCIAYLIGGGVVGFGLGDLISQVKGFEAFAYELSYFCVFAPAVLGVVVLSAINRSIDRNQ</sequence>